<evidence type="ECO:0000313" key="1">
    <source>
        <dbReference type="EMBL" id="KAI9896979.1"/>
    </source>
</evidence>
<accession>A0ACC0UTX6</accession>
<reference evidence="1" key="1">
    <citation type="submission" date="2022-10" db="EMBL/GenBank/DDBJ databases">
        <title>Complete Genome of Trichothecium roseum strain YXFP-22015, a Plant Pathogen Isolated from Citrus.</title>
        <authorList>
            <person name="Wang Y."/>
            <person name="Zhu L."/>
        </authorList>
    </citation>
    <scope>NUCLEOTIDE SEQUENCE</scope>
    <source>
        <strain evidence="1">YXFP-22015</strain>
    </source>
</reference>
<organism evidence="1 2">
    <name type="scientific">Trichothecium roseum</name>
    <dbReference type="NCBI Taxonomy" id="47278"/>
    <lineage>
        <taxon>Eukaryota</taxon>
        <taxon>Fungi</taxon>
        <taxon>Dikarya</taxon>
        <taxon>Ascomycota</taxon>
        <taxon>Pezizomycotina</taxon>
        <taxon>Sordariomycetes</taxon>
        <taxon>Hypocreomycetidae</taxon>
        <taxon>Hypocreales</taxon>
        <taxon>Hypocreales incertae sedis</taxon>
        <taxon>Trichothecium</taxon>
    </lineage>
</organism>
<keyword evidence="2" id="KW-1185">Reference proteome</keyword>
<dbReference type="Proteomes" id="UP001163324">
    <property type="component" value="Chromosome 8"/>
</dbReference>
<dbReference type="EMBL" id="CM047947">
    <property type="protein sequence ID" value="KAI9896979.1"/>
    <property type="molecule type" value="Genomic_DNA"/>
</dbReference>
<sequence>MTRYRDWRLHIRPSQPLSKTAKDHGCHFAEVRLNQVRSIQHLSNKLFALFNVNFVRGLADIGHGHICRAQYFASATILADTQPRLGSTWQSRQNLDIAYETPIRKVANFLFTVVRSRATKLARIPMEP</sequence>
<comment type="caution">
    <text evidence="1">The sequence shown here is derived from an EMBL/GenBank/DDBJ whole genome shotgun (WGS) entry which is preliminary data.</text>
</comment>
<protein>
    <submittedName>
        <fullName evidence="1">Uncharacterized protein</fullName>
    </submittedName>
</protein>
<evidence type="ECO:0000313" key="2">
    <source>
        <dbReference type="Proteomes" id="UP001163324"/>
    </source>
</evidence>
<gene>
    <name evidence="1" type="ORF">N3K66_008001</name>
</gene>
<proteinExistence type="predicted"/>
<name>A0ACC0UTX6_9HYPO</name>